<accession>A0ABW1JGQ5</accession>
<dbReference type="EMBL" id="JBHSRD010000004">
    <property type="protein sequence ID" value="MFC6008041.1"/>
    <property type="molecule type" value="Genomic_DNA"/>
</dbReference>
<keyword evidence="9" id="KW-1185">Reference proteome</keyword>
<keyword evidence="2 4" id="KW-0436">Ligase</keyword>
<dbReference type="Pfam" id="PF00549">
    <property type="entry name" value="Ligase_CoA"/>
    <property type="match status" value="1"/>
</dbReference>
<dbReference type="GO" id="GO:0004775">
    <property type="term" value="F:succinate-CoA ligase (ADP-forming) activity"/>
    <property type="evidence" value="ECO:0007669"/>
    <property type="project" value="UniProtKB-EC"/>
</dbReference>
<dbReference type="Gene3D" id="3.40.50.261">
    <property type="entry name" value="Succinyl-CoA synthetase domains"/>
    <property type="match status" value="1"/>
</dbReference>
<dbReference type="Pfam" id="PF02629">
    <property type="entry name" value="CoA_binding"/>
    <property type="match status" value="1"/>
</dbReference>
<comment type="catalytic activity">
    <reaction evidence="4 6">
        <text>succinate + ATP + CoA = succinyl-CoA + ADP + phosphate</text>
        <dbReference type="Rhea" id="RHEA:17661"/>
        <dbReference type="ChEBI" id="CHEBI:30031"/>
        <dbReference type="ChEBI" id="CHEBI:30616"/>
        <dbReference type="ChEBI" id="CHEBI:43474"/>
        <dbReference type="ChEBI" id="CHEBI:57287"/>
        <dbReference type="ChEBI" id="CHEBI:57292"/>
        <dbReference type="ChEBI" id="CHEBI:456216"/>
        <dbReference type="EC" id="6.2.1.5"/>
    </reaction>
</comment>
<evidence type="ECO:0000313" key="8">
    <source>
        <dbReference type="EMBL" id="MFC6008041.1"/>
    </source>
</evidence>
<feature type="active site" description="Tele-phosphohistidine intermediate" evidence="4">
    <location>
        <position position="256"/>
    </location>
</feature>
<comment type="subunit">
    <text evidence="4 6">Heterotetramer of two alpha and two beta subunits.</text>
</comment>
<dbReference type="HAMAP" id="MF_01988">
    <property type="entry name" value="Succ_CoA_alpha"/>
    <property type="match status" value="1"/>
</dbReference>
<evidence type="ECO:0000259" key="7">
    <source>
        <dbReference type="SMART" id="SM00881"/>
    </source>
</evidence>
<comment type="pathway">
    <text evidence="4 6">Carbohydrate metabolism; tricarboxylic acid cycle; succinate from succinyl-CoA (ligase route): step 1/1.</text>
</comment>
<dbReference type="RefSeq" id="WP_345715269.1">
    <property type="nucleotide sequence ID" value="NZ_BAABFP010000002.1"/>
</dbReference>
<evidence type="ECO:0000256" key="4">
    <source>
        <dbReference type="HAMAP-Rule" id="MF_01988"/>
    </source>
</evidence>
<dbReference type="InterPro" id="IPR033847">
    <property type="entry name" value="Citrt_syn/SCS-alpha_CS"/>
</dbReference>
<evidence type="ECO:0000256" key="3">
    <source>
        <dbReference type="ARBA" id="ARBA00022741"/>
    </source>
</evidence>
<dbReference type="SUPFAM" id="SSF52210">
    <property type="entry name" value="Succinyl-CoA synthetase domains"/>
    <property type="match status" value="1"/>
</dbReference>
<dbReference type="PROSITE" id="PS01216">
    <property type="entry name" value="SUCCINYL_COA_LIG_1"/>
    <property type="match status" value="1"/>
</dbReference>
<feature type="binding site" evidence="4">
    <location>
        <begin position="17"/>
        <end position="20"/>
    </location>
    <ligand>
        <name>CoA</name>
        <dbReference type="ChEBI" id="CHEBI:57287"/>
    </ligand>
</feature>
<organism evidence="8 9">
    <name type="scientific">Angustibacter luteus</name>
    <dbReference type="NCBI Taxonomy" id="658456"/>
    <lineage>
        <taxon>Bacteria</taxon>
        <taxon>Bacillati</taxon>
        <taxon>Actinomycetota</taxon>
        <taxon>Actinomycetes</taxon>
        <taxon>Kineosporiales</taxon>
        <taxon>Kineosporiaceae</taxon>
    </lineage>
</organism>
<feature type="binding site" evidence="4">
    <location>
        <position position="170"/>
    </location>
    <ligand>
        <name>substrate</name>
        <note>ligand shared with subunit beta</note>
    </ligand>
</feature>
<comment type="similarity">
    <text evidence="4 5">Belongs to the succinate/malate CoA ligase alpha subunit family.</text>
</comment>
<evidence type="ECO:0000256" key="5">
    <source>
        <dbReference type="RuleBase" id="RU000677"/>
    </source>
</evidence>
<dbReference type="NCBIfam" id="NF004230">
    <property type="entry name" value="PRK05678.1"/>
    <property type="match status" value="1"/>
</dbReference>
<dbReference type="InterPro" id="IPR005811">
    <property type="entry name" value="SUCC_ACL_C"/>
</dbReference>
<dbReference type="Proteomes" id="UP001596189">
    <property type="component" value="Unassembled WGS sequence"/>
</dbReference>
<gene>
    <name evidence="4 8" type="primary">sucD</name>
    <name evidence="8" type="ORF">ACFQDO_12970</name>
</gene>
<comment type="caution">
    <text evidence="8">The sequence shown here is derived from an EMBL/GenBank/DDBJ whole genome shotgun (WGS) entry which is preliminary data.</text>
</comment>
<name>A0ABW1JGQ5_9ACTN</name>
<comment type="function">
    <text evidence="4 6">Succinyl-CoA synthetase functions in the citric acid cycle (TCA), coupling the hydrolysis of succinyl-CoA to the synthesis of either ATP or GTP and thus represents the only step of substrate-level phosphorylation in the TCA. The alpha subunit of the enzyme binds the substrates coenzyme A and phosphate, while succinate binding and nucleotide specificity is provided by the beta subunit.</text>
</comment>
<reference evidence="9" key="1">
    <citation type="journal article" date="2019" name="Int. J. Syst. Evol. Microbiol.">
        <title>The Global Catalogue of Microorganisms (GCM) 10K type strain sequencing project: providing services to taxonomists for standard genome sequencing and annotation.</title>
        <authorList>
            <consortium name="The Broad Institute Genomics Platform"/>
            <consortium name="The Broad Institute Genome Sequencing Center for Infectious Disease"/>
            <person name="Wu L."/>
            <person name="Ma J."/>
        </authorList>
    </citation>
    <scope>NUCLEOTIDE SEQUENCE [LARGE SCALE GENOMIC DNA]</scope>
    <source>
        <strain evidence="9">KACC 14249</strain>
    </source>
</reference>
<dbReference type="InterPro" id="IPR017440">
    <property type="entry name" value="Cit_synth/succinyl-CoA_lig_AS"/>
</dbReference>
<dbReference type="PIRSF" id="PIRSF001553">
    <property type="entry name" value="SucCS_alpha"/>
    <property type="match status" value="1"/>
</dbReference>
<dbReference type="PRINTS" id="PR01798">
    <property type="entry name" value="SCOASYNTHASE"/>
</dbReference>
<dbReference type="Gene3D" id="3.40.50.720">
    <property type="entry name" value="NAD(P)-binding Rossmann-like Domain"/>
    <property type="match status" value="1"/>
</dbReference>
<proteinExistence type="inferred from homology"/>
<dbReference type="PANTHER" id="PTHR11117">
    <property type="entry name" value="SUCCINYL-COA LIGASE SUBUNIT ALPHA"/>
    <property type="match status" value="1"/>
</dbReference>
<dbReference type="InterPro" id="IPR036291">
    <property type="entry name" value="NAD(P)-bd_dom_sf"/>
</dbReference>
<evidence type="ECO:0000313" key="9">
    <source>
        <dbReference type="Proteomes" id="UP001596189"/>
    </source>
</evidence>
<sequence>MAIFLTENSKVIVQGMTGSEGRKHTQRMLASGTNIVGGVTPGKGGQSVEFDGPDAPGGVQIPVFGSVGEAVEATGADVTVIFVPAKFTKAAVVEAVDAQIPLAICITEGVAVKDTAEFFTYAQRSGKTRLIGPNCPGLISPGKSNAGIIPADISGAGRVGLVSKSGTLTYQMMYELRDFGFSSAIGIGGDPIIGTTHIDALEAFENDPETDAIVMIGEIGGDAEERAAAYIKDHVTKPVVGYVAGFTAPEGKTMGHAGAIVSGSSGTAQAKKEALEAAGVKVGKTPSETAQLMREIMQSL</sequence>
<keyword evidence="3 4" id="KW-0547">Nucleotide-binding</keyword>
<feature type="domain" description="CoA-binding" evidence="7">
    <location>
        <begin position="4"/>
        <end position="110"/>
    </location>
</feature>
<keyword evidence="1 4" id="KW-0816">Tricarboxylic acid cycle</keyword>
<comment type="catalytic activity">
    <reaction evidence="4">
        <text>GTP + succinate + CoA = succinyl-CoA + GDP + phosphate</text>
        <dbReference type="Rhea" id="RHEA:22120"/>
        <dbReference type="ChEBI" id="CHEBI:30031"/>
        <dbReference type="ChEBI" id="CHEBI:37565"/>
        <dbReference type="ChEBI" id="CHEBI:43474"/>
        <dbReference type="ChEBI" id="CHEBI:57287"/>
        <dbReference type="ChEBI" id="CHEBI:57292"/>
        <dbReference type="ChEBI" id="CHEBI:58189"/>
    </reaction>
</comment>
<feature type="binding site" evidence="4">
    <location>
        <begin position="106"/>
        <end position="108"/>
    </location>
    <ligand>
        <name>CoA</name>
        <dbReference type="ChEBI" id="CHEBI:57287"/>
    </ligand>
</feature>
<dbReference type="InterPro" id="IPR005810">
    <property type="entry name" value="CoA_lig_alpha"/>
</dbReference>
<dbReference type="PANTHER" id="PTHR11117:SF2">
    <property type="entry name" value="SUCCINATE--COA LIGASE [ADP_GDP-FORMING] SUBUNIT ALPHA, MITOCHONDRIAL"/>
    <property type="match status" value="1"/>
</dbReference>
<dbReference type="InterPro" id="IPR003781">
    <property type="entry name" value="CoA-bd"/>
</dbReference>
<evidence type="ECO:0000256" key="2">
    <source>
        <dbReference type="ARBA" id="ARBA00022598"/>
    </source>
</evidence>
<dbReference type="SUPFAM" id="SSF51735">
    <property type="entry name" value="NAD(P)-binding Rossmann-fold domains"/>
    <property type="match status" value="1"/>
</dbReference>
<protein>
    <recommendedName>
        <fullName evidence="4">Succinate--CoA ligase [ADP-forming] subunit alpha</fullName>
        <ecNumber evidence="4">6.2.1.5</ecNumber>
    </recommendedName>
    <alternativeName>
        <fullName evidence="4">Succinyl-CoA synthetase subunit alpha</fullName>
        <shortName evidence="4">SCS-alpha</shortName>
    </alternativeName>
</protein>
<evidence type="ECO:0000256" key="6">
    <source>
        <dbReference type="RuleBase" id="RU000699"/>
    </source>
</evidence>
<dbReference type="InterPro" id="IPR016102">
    <property type="entry name" value="Succinyl-CoA_synth-like"/>
</dbReference>
<feature type="binding site" evidence="4">
    <location>
        <position position="43"/>
    </location>
    <ligand>
        <name>CoA</name>
        <dbReference type="ChEBI" id="CHEBI:57287"/>
    </ligand>
</feature>
<evidence type="ECO:0000256" key="1">
    <source>
        <dbReference type="ARBA" id="ARBA00022532"/>
    </source>
</evidence>
<dbReference type="PROSITE" id="PS00399">
    <property type="entry name" value="SUCCINYL_COA_LIG_2"/>
    <property type="match status" value="1"/>
</dbReference>
<dbReference type="SMART" id="SM00881">
    <property type="entry name" value="CoA_binding"/>
    <property type="match status" value="1"/>
</dbReference>
<dbReference type="NCBIfam" id="TIGR01019">
    <property type="entry name" value="sucCoAalpha"/>
    <property type="match status" value="1"/>
</dbReference>
<dbReference type="EC" id="6.2.1.5" evidence="4"/>